<protein>
    <submittedName>
        <fullName evidence="1">Uncharacterized protein</fullName>
    </submittedName>
</protein>
<proteinExistence type="predicted"/>
<reference evidence="2" key="1">
    <citation type="journal article" date="2019" name="Int. J. Syst. Evol. Microbiol.">
        <title>The Global Catalogue of Microorganisms (GCM) 10K type strain sequencing project: providing services to taxonomists for standard genome sequencing and annotation.</title>
        <authorList>
            <consortium name="The Broad Institute Genomics Platform"/>
            <consortium name="The Broad Institute Genome Sequencing Center for Infectious Disease"/>
            <person name="Wu L."/>
            <person name="Ma J."/>
        </authorList>
    </citation>
    <scope>NUCLEOTIDE SEQUENCE [LARGE SCALE GENOMIC DNA]</scope>
    <source>
        <strain evidence="2">CGMCC 1.7030</strain>
    </source>
</reference>
<accession>A0ABW0BZL1</accession>
<evidence type="ECO:0000313" key="1">
    <source>
        <dbReference type="EMBL" id="MFC5193382.1"/>
    </source>
</evidence>
<keyword evidence="2" id="KW-1185">Reference proteome</keyword>
<organism evidence="1 2">
    <name type="scientific">Algoriphagus aquatilis</name>
    <dbReference type="NCBI Taxonomy" id="490186"/>
    <lineage>
        <taxon>Bacteria</taxon>
        <taxon>Pseudomonadati</taxon>
        <taxon>Bacteroidota</taxon>
        <taxon>Cytophagia</taxon>
        <taxon>Cytophagales</taxon>
        <taxon>Cyclobacteriaceae</taxon>
        <taxon>Algoriphagus</taxon>
    </lineage>
</organism>
<dbReference type="Proteomes" id="UP001596163">
    <property type="component" value="Unassembled WGS sequence"/>
</dbReference>
<comment type="caution">
    <text evidence="1">The sequence shown here is derived from an EMBL/GenBank/DDBJ whole genome shotgun (WGS) entry which is preliminary data.</text>
</comment>
<dbReference type="RefSeq" id="WP_377917280.1">
    <property type="nucleotide sequence ID" value="NZ_JBHSKS010000018.1"/>
</dbReference>
<dbReference type="EMBL" id="JBHSKS010000018">
    <property type="protein sequence ID" value="MFC5193382.1"/>
    <property type="molecule type" value="Genomic_DNA"/>
</dbReference>
<gene>
    <name evidence="1" type="ORF">ACFPIK_16540</name>
</gene>
<evidence type="ECO:0000313" key="2">
    <source>
        <dbReference type="Proteomes" id="UP001596163"/>
    </source>
</evidence>
<name>A0ABW0BZL1_9BACT</name>
<sequence length="59" mass="6717">MRSGKKTIQGRKLEIIKGILEIEDVESIEFLEAFLRNKIRRISKEDLLEGGSAAEKDLT</sequence>